<dbReference type="Proteomes" id="UP001054837">
    <property type="component" value="Unassembled WGS sequence"/>
</dbReference>
<evidence type="ECO:0000313" key="2">
    <source>
        <dbReference type="EMBL" id="GIY04237.1"/>
    </source>
</evidence>
<evidence type="ECO:0000256" key="1">
    <source>
        <dbReference type="SAM" id="MobiDB-lite"/>
    </source>
</evidence>
<proteinExistence type="predicted"/>
<keyword evidence="3" id="KW-1185">Reference proteome</keyword>
<protein>
    <submittedName>
        <fullName evidence="2">Uncharacterized protein</fullName>
    </submittedName>
</protein>
<sequence>MNLQKSNSLFYSRNGESHKKFFFPAIYRPSISFQSEAIECINENAHFAFATPPPFLINRRGLAPKLPVASEGGGERSFPFGTLQEGGD</sequence>
<accession>A0AAV4Q4L8</accession>
<feature type="region of interest" description="Disordered" evidence="1">
    <location>
        <begin position="68"/>
        <end position="88"/>
    </location>
</feature>
<gene>
    <name evidence="2" type="ORF">CDAR_253661</name>
</gene>
<reference evidence="2 3" key="1">
    <citation type="submission" date="2021-06" db="EMBL/GenBank/DDBJ databases">
        <title>Caerostris darwini draft genome.</title>
        <authorList>
            <person name="Kono N."/>
            <person name="Arakawa K."/>
        </authorList>
    </citation>
    <scope>NUCLEOTIDE SEQUENCE [LARGE SCALE GENOMIC DNA]</scope>
</reference>
<organism evidence="2 3">
    <name type="scientific">Caerostris darwini</name>
    <dbReference type="NCBI Taxonomy" id="1538125"/>
    <lineage>
        <taxon>Eukaryota</taxon>
        <taxon>Metazoa</taxon>
        <taxon>Ecdysozoa</taxon>
        <taxon>Arthropoda</taxon>
        <taxon>Chelicerata</taxon>
        <taxon>Arachnida</taxon>
        <taxon>Araneae</taxon>
        <taxon>Araneomorphae</taxon>
        <taxon>Entelegynae</taxon>
        <taxon>Araneoidea</taxon>
        <taxon>Araneidae</taxon>
        <taxon>Caerostris</taxon>
    </lineage>
</organism>
<dbReference type="EMBL" id="BPLQ01003906">
    <property type="protein sequence ID" value="GIY04237.1"/>
    <property type="molecule type" value="Genomic_DNA"/>
</dbReference>
<dbReference type="AlphaFoldDB" id="A0AAV4Q4L8"/>
<name>A0AAV4Q4L8_9ARAC</name>
<evidence type="ECO:0000313" key="3">
    <source>
        <dbReference type="Proteomes" id="UP001054837"/>
    </source>
</evidence>
<comment type="caution">
    <text evidence="2">The sequence shown here is derived from an EMBL/GenBank/DDBJ whole genome shotgun (WGS) entry which is preliminary data.</text>
</comment>